<feature type="region of interest" description="Disordered" evidence="6">
    <location>
        <begin position="418"/>
        <end position="478"/>
    </location>
</feature>
<keyword evidence="1 5" id="KW-0808">Transferase</keyword>
<accession>A0A139WLY2</accession>
<reference evidence="8 9" key="2">
    <citation type="journal article" date="2010" name="Nucleic Acids Res.">
        <title>BeetleBase in 2010: revisions to provide comprehensive genomic information for Tribolium castaneum.</title>
        <authorList>
            <person name="Kim H.S."/>
            <person name="Murphy T."/>
            <person name="Xia J."/>
            <person name="Caragea D."/>
            <person name="Park Y."/>
            <person name="Beeman R.W."/>
            <person name="Lorenzen M.D."/>
            <person name="Butcher S."/>
            <person name="Manak J.R."/>
            <person name="Brown S.J."/>
        </authorList>
    </citation>
    <scope>GENOME REANNOTATION</scope>
    <source>
        <strain evidence="8 9">Georgia GA2</strain>
    </source>
</reference>
<evidence type="ECO:0000256" key="3">
    <source>
        <dbReference type="ARBA" id="ARBA00051998"/>
    </source>
</evidence>
<feature type="binding site" evidence="5">
    <location>
        <begin position="121"/>
        <end position="134"/>
    </location>
    <ligand>
        <name>acetyl-CoA</name>
        <dbReference type="ChEBI" id="CHEBI:57288"/>
    </ligand>
</feature>
<dbReference type="EMBL" id="KQ971318">
    <property type="protein sequence ID" value="KYB28942.1"/>
    <property type="molecule type" value="Genomic_DNA"/>
</dbReference>
<comment type="catalytic activity">
    <reaction evidence="3 5">
        <text>L-lysyl-[alpha-tubulin] + acetyl-CoA = N(6)-acetyl-L-lysyl-[alpha-tubulin] + CoA + H(+)</text>
        <dbReference type="Rhea" id="RHEA:15277"/>
        <dbReference type="Rhea" id="RHEA-COMP:11278"/>
        <dbReference type="Rhea" id="RHEA-COMP:11279"/>
        <dbReference type="ChEBI" id="CHEBI:15378"/>
        <dbReference type="ChEBI" id="CHEBI:29969"/>
        <dbReference type="ChEBI" id="CHEBI:57287"/>
        <dbReference type="ChEBI" id="CHEBI:57288"/>
        <dbReference type="ChEBI" id="CHEBI:61930"/>
        <dbReference type="EC" id="2.3.1.108"/>
    </reaction>
</comment>
<dbReference type="eggNOG" id="KOG4601">
    <property type="taxonomic scope" value="Eukaryota"/>
</dbReference>
<dbReference type="GO" id="GO:0070507">
    <property type="term" value="P:regulation of microtubule cytoskeleton organization"/>
    <property type="evidence" value="ECO:0007669"/>
    <property type="project" value="UniProtKB-UniRule"/>
</dbReference>
<gene>
    <name evidence="8" type="primary">AUGUSTUS-3.0.2_03198</name>
    <name evidence="8" type="ORF">TcasGA2_TC003198</name>
</gene>
<evidence type="ECO:0000259" key="7">
    <source>
        <dbReference type="PROSITE" id="PS51730"/>
    </source>
</evidence>
<sequence length="478" mass="52955">MEFKFAVNDVFKQPIVKIGNNLLPPGFTGDRRAFWDVVGKVSEVVNAMGEASAAAQGLTKPITTAERLRNSEHSVYLLIDQNAGNGRGAVTGMLKTGMKGLYVFDRNGQHYQVSPPCVLDFYVHESRQRTGLGKRLFEHMLQTESIEPVKMAIDRPSEKFLGFLNKHYSLNNPVKQMNNYVVFDGFFPGAQDKNGTVESHSSHSNTPVGKKQSANGLQTSTYASPLGRYGAPRPPCSMGQIIHNQTSTIAKTPEPTGVRSAPETNYQSVTTNSPNISQSTPNMYYQKYDGLAPNAEQMQYYQQQQQTSQPIIQATSQPVIQSVPQETTKVSSVPHMSQPTLLPPQYSQSQLAQNQNMEQTQPNVQNVHQIRPQANIYTLPSSEYQMQYTGQQNNDTSQPPQQNVSKTQMKPIENEAQNQQVDNLNGNETTDQSAMVNGGKGDMANPVSDESGLRYGYPPQVNEPMRQASMKMISVKGR</sequence>
<keyword evidence="2 5" id="KW-0012">Acyltransferase</keyword>
<dbReference type="AlphaFoldDB" id="A0A139WLY2"/>
<organism evidence="8 9">
    <name type="scientific">Tribolium castaneum</name>
    <name type="common">Red flour beetle</name>
    <dbReference type="NCBI Taxonomy" id="7070"/>
    <lineage>
        <taxon>Eukaryota</taxon>
        <taxon>Metazoa</taxon>
        <taxon>Ecdysozoa</taxon>
        <taxon>Arthropoda</taxon>
        <taxon>Hexapoda</taxon>
        <taxon>Insecta</taxon>
        <taxon>Pterygota</taxon>
        <taxon>Neoptera</taxon>
        <taxon>Endopterygota</taxon>
        <taxon>Coleoptera</taxon>
        <taxon>Polyphaga</taxon>
        <taxon>Cucujiformia</taxon>
        <taxon>Tenebrionidae</taxon>
        <taxon>Tenebrionidae incertae sedis</taxon>
        <taxon>Tribolium</taxon>
    </lineage>
</organism>
<comment type="similarity">
    <text evidence="5">Belongs to the acetyltransferase ATAT1 family.</text>
</comment>
<evidence type="ECO:0000256" key="2">
    <source>
        <dbReference type="ARBA" id="ARBA00023315"/>
    </source>
</evidence>
<proteinExistence type="inferred from homology"/>
<keyword evidence="9" id="KW-1185">Reference proteome</keyword>
<dbReference type="GO" id="GO:0048666">
    <property type="term" value="P:neuron development"/>
    <property type="evidence" value="ECO:0007669"/>
    <property type="project" value="UniProtKB-UniRule"/>
</dbReference>
<dbReference type="Gene3D" id="3.40.630.30">
    <property type="match status" value="1"/>
</dbReference>
<feature type="region of interest" description="Disordered" evidence="6">
    <location>
        <begin position="251"/>
        <end position="280"/>
    </location>
</feature>
<evidence type="ECO:0000256" key="1">
    <source>
        <dbReference type="ARBA" id="ARBA00022679"/>
    </source>
</evidence>
<reference evidence="8 9" key="1">
    <citation type="journal article" date="2008" name="Nature">
        <title>The genome of the model beetle and pest Tribolium castaneum.</title>
        <authorList>
            <consortium name="Tribolium Genome Sequencing Consortium"/>
            <person name="Richards S."/>
            <person name="Gibbs R.A."/>
            <person name="Weinstock G.M."/>
            <person name="Brown S.J."/>
            <person name="Denell R."/>
            <person name="Beeman R.W."/>
            <person name="Gibbs R."/>
            <person name="Beeman R.W."/>
            <person name="Brown S.J."/>
            <person name="Bucher G."/>
            <person name="Friedrich M."/>
            <person name="Grimmelikhuijzen C.J."/>
            <person name="Klingler M."/>
            <person name="Lorenzen M."/>
            <person name="Richards S."/>
            <person name="Roth S."/>
            <person name="Schroder R."/>
            <person name="Tautz D."/>
            <person name="Zdobnov E.M."/>
            <person name="Muzny D."/>
            <person name="Gibbs R.A."/>
            <person name="Weinstock G.M."/>
            <person name="Attaway T."/>
            <person name="Bell S."/>
            <person name="Buhay C.J."/>
            <person name="Chandrabose M.N."/>
            <person name="Chavez D."/>
            <person name="Clerk-Blankenburg K.P."/>
            <person name="Cree A."/>
            <person name="Dao M."/>
            <person name="Davis C."/>
            <person name="Chacko J."/>
            <person name="Dinh H."/>
            <person name="Dugan-Rocha S."/>
            <person name="Fowler G."/>
            <person name="Garner T.T."/>
            <person name="Garnes J."/>
            <person name="Gnirke A."/>
            <person name="Hawes A."/>
            <person name="Hernandez J."/>
            <person name="Hines S."/>
            <person name="Holder M."/>
            <person name="Hume J."/>
            <person name="Jhangiani S.N."/>
            <person name="Joshi V."/>
            <person name="Khan Z.M."/>
            <person name="Jackson L."/>
            <person name="Kovar C."/>
            <person name="Kowis A."/>
            <person name="Lee S."/>
            <person name="Lewis L.R."/>
            <person name="Margolis J."/>
            <person name="Morgan M."/>
            <person name="Nazareth L.V."/>
            <person name="Nguyen N."/>
            <person name="Okwuonu G."/>
            <person name="Parker D."/>
            <person name="Richards S."/>
            <person name="Ruiz S.J."/>
            <person name="Santibanez J."/>
            <person name="Savard J."/>
            <person name="Scherer S.E."/>
            <person name="Schneider B."/>
            <person name="Sodergren E."/>
            <person name="Tautz D."/>
            <person name="Vattahil S."/>
            <person name="Villasana D."/>
            <person name="White C.S."/>
            <person name="Wright R."/>
            <person name="Park Y."/>
            <person name="Beeman R.W."/>
            <person name="Lord J."/>
            <person name="Oppert B."/>
            <person name="Lorenzen M."/>
            <person name="Brown S."/>
            <person name="Wang L."/>
            <person name="Savard J."/>
            <person name="Tautz D."/>
            <person name="Richards S."/>
            <person name="Weinstock G."/>
            <person name="Gibbs R.A."/>
            <person name="Liu Y."/>
            <person name="Worley K."/>
            <person name="Weinstock G."/>
            <person name="Elsik C.G."/>
            <person name="Reese J.T."/>
            <person name="Elhaik E."/>
            <person name="Landan G."/>
            <person name="Graur D."/>
            <person name="Arensburger P."/>
            <person name="Atkinson P."/>
            <person name="Beeman R.W."/>
            <person name="Beidler J."/>
            <person name="Brown S.J."/>
            <person name="Demuth J.P."/>
            <person name="Drury D.W."/>
            <person name="Du Y.Z."/>
            <person name="Fujiwara H."/>
            <person name="Lorenzen M."/>
            <person name="Maselli V."/>
            <person name="Osanai M."/>
            <person name="Park Y."/>
            <person name="Robertson H.M."/>
            <person name="Tu Z."/>
            <person name="Wang J.J."/>
            <person name="Wang S."/>
            <person name="Richards S."/>
            <person name="Song H."/>
            <person name="Zhang L."/>
            <person name="Sodergren E."/>
            <person name="Werner D."/>
            <person name="Stanke M."/>
            <person name="Morgenstern B."/>
            <person name="Solovyev V."/>
            <person name="Kosarev P."/>
            <person name="Brown G."/>
            <person name="Chen H.C."/>
            <person name="Ermolaeva O."/>
            <person name="Hlavina W."/>
            <person name="Kapustin Y."/>
            <person name="Kiryutin B."/>
            <person name="Kitts P."/>
            <person name="Maglott D."/>
            <person name="Pruitt K."/>
            <person name="Sapojnikov V."/>
            <person name="Souvorov A."/>
            <person name="Mackey A.J."/>
            <person name="Waterhouse R.M."/>
            <person name="Wyder S."/>
            <person name="Zdobnov E.M."/>
            <person name="Zdobnov E.M."/>
            <person name="Wyder S."/>
            <person name="Kriventseva E.V."/>
            <person name="Kadowaki T."/>
            <person name="Bork P."/>
            <person name="Aranda M."/>
            <person name="Bao R."/>
            <person name="Beermann A."/>
            <person name="Berns N."/>
            <person name="Bolognesi R."/>
            <person name="Bonneton F."/>
            <person name="Bopp D."/>
            <person name="Brown S.J."/>
            <person name="Bucher G."/>
            <person name="Butts T."/>
            <person name="Chaumot A."/>
            <person name="Denell R.E."/>
            <person name="Ferrier D.E."/>
            <person name="Friedrich M."/>
            <person name="Gordon C.M."/>
            <person name="Jindra M."/>
            <person name="Klingler M."/>
            <person name="Lan Q."/>
            <person name="Lattorff H.M."/>
            <person name="Laudet V."/>
            <person name="von Levetsow C."/>
            <person name="Liu Z."/>
            <person name="Lutz R."/>
            <person name="Lynch J.A."/>
            <person name="da Fonseca R.N."/>
            <person name="Posnien N."/>
            <person name="Reuter R."/>
            <person name="Roth S."/>
            <person name="Savard J."/>
            <person name="Schinko J.B."/>
            <person name="Schmitt C."/>
            <person name="Schoppmeier M."/>
            <person name="Schroder R."/>
            <person name="Shippy T.D."/>
            <person name="Simonnet F."/>
            <person name="Marques-Souza H."/>
            <person name="Tautz D."/>
            <person name="Tomoyasu Y."/>
            <person name="Trauner J."/>
            <person name="Van der Zee M."/>
            <person name="Vervoort M."/>
            <person name="Wittkopp N."/>
            <person name="Wimmer E.A."/>
            <person name="Yang X."/>
            <person name="Jones A.K."/>
            <person name="Sattelle D.B."/>
            <person name="Ebert P.R."/>
            <person name="Nelson D."/>
            <person name="Scott J.G."/>
            <person name="Beeman R.W."/>
            <person name="Muthukrishnan S."/>
            <person name="Kramer K.J."/>
            <person name="Arakane Y."/>
            <person name="Beeman R.W."/>
            <person name="Zhu Q."/>
            <person name="Hogenkamp D."/>
            <person name="Dixit R."/>
            <person name="Oppert B."/>
            <person name="Jiang H."/>
            <person name="Zou Z."/>
            <person name="Marshall J."/>
            <person name="Elpidina E."/>
            <person name="Vinokurov K."/>
            <person name="Oppert C."/>
            <person name="Zou Z."/>
            <person name="Evans J."/>
            <person name="Lu Z."/>
            <person name="Zhao P."/>
            <person name="Sumathipala N."/>
            <person name="Altincicek B."/>
            <person name="Vilcinskas A."/>
            <person name="Williams M."/>
            <person name="Hultmark D."/>
            <person name="Hetru C."/>
            <person name="Jiang H."/>
            <person name="Grimmelikhuijzen C.J."/>
            <person name="Hauser F."/>
            <person name="Cazzamali G."/>
            <person name="Williamson M."/>
            <person name="Park Y."/>
            <person name="Li B."/>
            <person name="Tanaka Y."/>
            <person name="Predel R."/>
            <person name="Neupert S."/>
            <person name="Schachtner J."/>
            <person name="Verleyen P."/>
            <person name="Raible F."/>
            <person name="Bork P."/>
            <person name="Friedrich M."/>
            <person name="Walden K.K."/>
            <person name="Robertson H.M."/>
            <person name="Angeli S."/>
            <person name="Foret S."/>
            <person name="Bucher G."/>
            <person name="Schuetz S."/>
            <person name="Maleszka R."/>
            <person name="Wimmer E.A."/>
            <person name="Beeman R.W."/>
            <person name="Lorenzen M."/>
            <person name="Tomoyasu Y."/>
            <person name="Miller S.C."/>
            <person name="Grossmann D."/>
            <person name="Bucher G."/>
        </authorList>
    </citation>
    <scope>NUCLEOTIDE SEQUENCE [LARGE SCALE GENOMIC DNA]</scope>
    <source>
        <strain evidence="8 9">Georgia GA2</strain>
    </source>
</reference>
<evidence type="ECO:0000256" key="5">
    <source>
        <dbReference type="HAMAP-Rule" id="MF_03130"/>
    </source>
</evidence>
<dbReference type="InParanoid" id="A0A139WLY2"/>
<dbReference type="Proteomes" id="UP000007266">
    <property type="component" value="Linkage group 3"/>
</dbReference>
<dbReference type="GO" id="GO:0005874">
    <property type="term" value="C:microtubule"/>
    <property type="evidence" value="ECO:0007669"/>
    <property type="project" value="InterPro"/>
</dbReference>
<dbReference type="EC" id="2.3.1.108" evidence="4 5"/>
<dbReference type="PROSITE" id="PS51730">
    <property type="entry name" value="GNAT_ATAT"/>
    <property type="match status" value="1"/>
</dbReference>
<evidence type="ECO:0000313" key="8">
    <source>
        <dbReference type="EMBL" id="KYB28942.1"/>
    </source>
</evidence>
<name>A0A139WLY2_TRICA</name>
<dbReference type="GO" id="GO:0019799">
    <property type="term" value="F:tubulin N-acetyltransferase activity"/>
    <property type="evidence" value="ECO:0000318"/>
    <property type="project" value="GO_Central"/>
</dbReference>
<feature type="binding site" evidence="5">
    <location>
        <begin position="157"/>
        <end position="166"/>
    </location>
    <ligand>
        <name>acetyl-CoA</name>
        <dbReference type="ChEBI" id="CHEBI:57288"/>
    </ligand>
</feature>
<evidence type="ECO:0000256" key="6">
    <source>
        <dbReference type="SAM" id="MobiDB-lite"/>
    </source>
</evidence>
<dbReference type="STRING" id="7070.A0A139WLY2"/>
<feature type="compositionally biased region" description="Polar residues" evidence="6">
    <location>
        <begin position="194"/>
        <end position="223"/>
    </location>
</feature>
<dbReference type="InterPro" id="IPR038746">
    <property type="entry name" value="Atat"/>
</dbReference>
<dbReference type="CDD" id="cd04301">
    <property type="entry name" value="NAT_SF"/>
    <property type="match status" value="1"/>
</dbReference>
<evidence type="ECO:0000256" key="4">
    <source>
        <dbReference type="ARBA" id="ARBA00066570"/>
    </source>
</evidence>
<dbReference type="PANTHER" id="PTHR12327">
    <property type="entry name" value="ALPHA-TUBULIN N-ACETYLTRANSFERASE 1"/>
    <property type="match status" value="1"/>
</dbReference>
<comment type="function">
    <text evidence="5">Specifically acetylates 'Lys-40' in alpha-tubulin on the lumenal side of microtubules. Promotes microtubule destabilization and accelerates microtubule dynamics; this activity may be independent of acetylation activity. Acetylates alpha-tubulin with a slow enzymatic rate, due to a catalytic site that is not optimized for acetyl transfer. Enters the microtubule through each end and diffuses quickly throughout the lumen of microtubules. Acetylates only long/old microtubules because of its slow acetylation rate since it does not have time to act on dynamically unstable microtubules before the enzyme is released.</text>
</comment>
<feature type="domain" description="N-acetyltransferase" evidence="7">
    <location>
        <begin position="1"/>
        <end position="187"/>
    </location>
</feature>
<dbReference type="PANTHER" id="PTHR12327:SF0">
    <property type="entry name" value="ALPHA-TUBULIN N-ACETYLTRANSFERASE 1"/>
    <property type="match status" value="1"/>
</dbReference>
<dbReference type="HAMAP" id="MF_03130">
    <property type="entry name" value="mec17"/>
    <property type="match status" value="1"/>
</dbReference>
<feature type="compositionally biased region" description="Polar residues" evidence="6">
    <location>
        <begin position="418"/>
        <end position="435"/>
    </location>
</feature>
<dbReference type="FunFam" id="3.40.630.30:FF:000060">
    <property type="entry name" value="Alpha-tubulin N-acetyltransferase 1"/>
    <property type="match status" value="1"/>
</dbReference>
<dbReference type="GO" id="GO:0000226">
    <property type="term" value="P:microtubule cytoskeleton organization"/>
    <property type="evidence" value="ECO:0000318"/>
    <property type="project" value="GO_Central"/>
</dbReference>
<evidence type="ECO:0000313" key="9">
    <source>
        <dbReference type="Proteomes" id="UP000007266"/>
    </source>
</evidence>
<feature type="compositionally biased region" description="Polar residues" evidence="6">
    <location>
        <begin position="262"/>
        <end position="280"/>
    </location>
</feature>
<dbReference type="FunCoup" id="A0A139WLY2">
    <property type="interactions" value="21"/>
</dbReference>
<feature type="region of interest" description="Disordered" evidence="6">
    <location>
        <begin position="194"/>
        <end position="232"/>
    </location>
</feature>
<dbReference type="Pfam" id="PF05301">
    <property type="entry name" value="Acetyltransf_16"/>
    <property type="match status" value="1"/>
</dbReference>
<feature type="site" description="Crucial for catalytic activity" evidence="5">
    <location>
        <position position="56"/>
    </location>
</feature>
<protein>
    <recommendedName>
        <fullName evidence="4 5">Alpha-tubulin N-acetyltransferase</fullName>
        <shortName evidence="5">Alpha-TAT</shortName>
        <shortName evidence="5">TAT</shortName>
        <ecNumber evidence="4 5">2.3.1.108</ecNumber>
    </recommendedName>
    <alternativeName>
        <fullName evidence="5">Acetyltransferase mec-17 homolog</fullName>
    </alternativeName>
</protein>
<dbReference type="InterPro" id="IPR007965">
    <property type="entry name" value="GNAT_ATAT"/>
</dbReference>